<dbReference type="AlphaFoldDB" id="A0A1C3L4C4"/>
<evidence type="ECO:0000256" key="1">
    <source>
        <dbReference type="SAM" id="SignalP"/>
    </source>
</evidence>
<evidence type="ECO:0000313" key="2">
    <source>
        <dbReference type="EMBL" id="SBT82190.1"/>
    </source>
</evidence>
<reference evidence="2 3" key="1">
    <citation type="submission" date="2016-06" db="EMBL/GenBank/DDBJ databases">
        <authorList>
            <consortium name="Pathogen Informatics"/>
        </authorList>
    </citation>
    <scope>NUCLEOTIDE SEQUENCE [LARGE SCALE GENOMIC DNA]</scope>
    <source>
        <strain evidence="2">PowCR01</strain>
    </source>
</reference>
<evidence type="ECO:0008006" key="4">
    <source>
        <dbReference type="Google" id="ProtNLM"/>
    </source>
</evidence>
<feature type="chain" id="PRO_5008678326" description="Fam-b protein" evidence="1">
    <location>
        <begin position="24"/>
        <end position="134"/>
    </location>
</feature>
<dbReference type="Proteomes" id="UP000243200">
    <property type="component" value="Chromosome 14"/>
</dbReference>
<dbReference type="OrthoDB" id="385667at2759"/>
<sequence length="134" mass="15782">MKYFRVLIFVAFLFIISIQKLGAFRGKKKETIVLPNYDDLFLNDGIYKILSSDNYVDDANLNKSLLRMIKITKNKFKKIKKSKGKLRDSCYKLGINLGLHILKHATVLTLRIMNRRIKKDIRLSIRRRNKKLLP</sequence>
<protein>
    <recommendedName>
        <fullName evidence="4">Fam-b protein</fullName>
    </recommendedName>
</protein>
<dbReference type="EMBL" id="LT594518">
    <property type="protein sequence ID" value="SBT82190.1"/>
    <property type="molecule type" value="Genomic_DNA"/>
</dbReference>
<accession>A0A1C3L4C4</accession>
<evidence type="ECO:0000313" key="3">
    <source>
        <dbReference type="Proteomes" id="UP000243200"/>
    </source>
</evidence>
<name>A0A1C3L4C4_PLAOA</name>
<keyword evidence="1" id="KW-0732">Signal</keyword>
<dbReference type="VEuPathDB" id="PlasmoDB:POWCR01_140005100"/>
<proteinExistence type="predicted"/>
<feature type="signal peptide" evidence="1">
    <location>
        <begin position="1"/>
        <end position="23"/>
    </location>
</feature>
<gene>
    <name evidence="2" type="primary">PowCR01_140005100</name>
    <name evidence="2" type="ORF">POWCR01_140005100</name>
</gene>
<dbReference type="VEuPathDB" id="PlasmoDB:PocGH01_14010300"/>
<organism evidence="2 3">
    <name type="scientific">Plasmodium ovale</name>
    <name type="common">malaria parasite P. ovale</name>
    <dbReference type="NCBI Taxonomy" id="36330"/>
    <lineage>
        <taxon>Eukaryota</taxon>
        <taxon>Sar</taxon>
        <taxon>Alveolata</taxon>
        <taxon>Apicomplexa</taxon>
        <taxon>Aconoidasida</taxon>
        <taxon>Haemosporida</taxon>
        <taxon>Plasmodiidae</taxon>
        <taxon>Plasmodium</taxon>
        <taxon>Plasmodium (Plasmodium)</taxon>
    </lineage>
</organism>